<dbReference type="Proteomes" id="UP001144471">
    <property type="component" value="Unassembled WGS sequence"/>
</dbReference>
<dbReference type="SUPFAM" id="SSF52317">
    <property type="entry name" value="Class I glutamine amidotransferase-like"/>
    <property type="match status" value="1"/>
</dbReference>
<dbReference type="SUPFAM" id="SSF88713">
    <property type="entry name" value="Glycoside hydrolase/deacetylase"/>
    <property type="match status" value="1"/>
</dbReference>
<dbReference type="InterPro" id="IPR018695">
    <property type="entry name" value="DUF2194"/>
</dbReference>
<name>A0A9W6LMU6_9FUSO</name>
<gene>
    <name evidence="1" type="ORF">PM10SUCC1_22000</name>
</gene>
<proteinExistence type="predicted"/>
<dbReference type="Pfam" id="PF09960">
    <property type="entry name" value="DUF2194"/>
    <property type="match status" value="1"/>
</dbReference>
<dbReference type="InterPro" id="IPR029062">
    <property type="entry name" value="Class_I_gatase-like"/>
</dbReference>
<organism evidence="1 2">
    <name type="scientific">Propionigenium maris DSM 9537</name>
    <dbReference type="NCBI Taxonomy" id="1123000"/>
    <lineage>
        <taxon>Bacteria</taxon>
        <taxon>Fusobacteriati</taxon>
        <taxon>Fusobacteriota</taxon>
        <taxon>Fusobacteriia</taxon>
        <taxon>Fusobacteriales</taxon>
        <taxon>Fusobacteriaceae</taxon>
        <taxon>Propionigenium</taxon>
    </lineage>
</organism>
<reference evidence="1" key="1">
    <citation type="submission" date="2022-12" db="EMBL/GenBank/DDBJ databases">
        <title>Reference genome sequencing for broad-spectrum identification of bacterial and archaeal isolates by mass spectrometry.</title>
        <authorList>
            <person name="Sekiguchi Y."/>
            <person name="Tourlousse D.M."/>
        </authorList>
    </citation>
    <scope>NUCLEOTIDE SEQUENCE</scope>
    <source>
        <strain evidence="1">10succ1</strain>
    </source>
</reference>
<dbReference type="InterPro" id="IPR011330">
    <property type="entry name" value="Glyco_hydro/deAcase_b/a-brl"/>
</dbReference>
<keyword evidence="2" id="KW-1185">Reference proteome</keyword>
<evidence type="ECO:0000313" key="2">
    <source>
        <dbReference type="Proteomes" id="UP001144471"/>
    </source>
</evidence>
<dbReference type="EMBL" id="BSDY01000009">
    <property type="protein sequence ID" value="GLI56686.1"/>
    <property type="molecule type" value="Genomic_DNA"/>
</dbReference>
<dbReference type="Gene3D" id="3.20.20.370">
    <property type="entry name" value="Glycoside hydrolase/deacetylase"/>
    <property type="match status" value="1"/>
</dbReference>
<dbReference type="CDD" id="cd10924">
    <property type="entry name" value="CE4_COG4878"/>
    <property type="match status" value="1"/>
</dbReference>
<dbReference type="GO" id="GO:0005975">
    <property type="term" value="P:carbohydrate metabolic process"/>
    <property type="evidence" value="ECO:0007669"/>
    <property type="project" value="InterPro"/>
</dbReference>
<protein>
    <submittedName>
        <fullName evidence="1">Membrane protein</fullName>
    </submittedName>
</protein>
<dbReference type="AlphaFoldDB" id="A0A9W6LMU6"/>
<dbReference type="RefSeq" id="WP_281835980.1">
    <property type="nucleotide sequence ID" value="NZ_BSDY01000009.1"/>
</dbReference>
<accession>A0A9W6LMU6</accession>
<evidence type="ECO:0000313" key="1">
    <source>
        <dbReference type="EMBL" id="GLI56686.1"/>
    </source>
</evidence>
<sequence>MRFSYFMVVILIIVGAFQYMRTTEMSEHYSLKQVEEFQLEEGRDGTLEIQAPQKHLILYRDAESKGEIYESLRESFKFSKVDYDERSILEELKEVEEYASIIVICNSYREMSRDNFDLLENYLERGGNLIFLSTLPLSPFNSSMGVTGSRSYIETEGIIFQEKFFPGLEDIKPSGEMMPGTSLDVDLLPDVRILAMDNYDTPIIWEREVGKGRVISANTTLLESKITRGVLSQLIAYGNDYFIMPIFNSKVVHLDDFPAPLPDGRDEDLYREYRMKTRSFFKNIWWKDMEGIGRRQNIKYTGFLIGQYNDVVEKEKMEKFFQIHREDQGYLGRKLFQNGGELGIHGYNHLSLALDGGIDFEMHGYKSWGNEENIISSFKRLRKLLDNLYGEDVRIYSYVPPTNLLTREGKAALIKSLPDLKSLSGVYTAGDERGVLLQEIGRDPDYPTLYSLPRFSWGLFYNDDVMWNIYNGIATYGMVSHFFHPDDILDEGRGGGMPWERLKVNYESIFKDINTHFPLLEPQLQVEATKRYMGLEDVEMEYGRFGEWIRVNFKGFKGGIDTLMRIRRERIKDVRGGEFYLIDSTNEYNLYLIKFHREEGEILLGGA</sequence>
<comment type="caution">
    <text evidence="1">The sequence shown here is derived from an EMBL/GenBank/DDBJ whole genome shotgun (WGS) entry which is preliminary data.</text>
</comment>